<dbReference type="EMBL" id="CAJVCH010068352">
    <property type="protein sequence ID" value="CAG7720205.1"/>
    <property type="molecule type" value="Genomic_DNA"/>
</dbReference>
<feature type="region of interest" description="Disordered" evidence="5">
    <location>
        <begin position="380"/>
        <end position="465"/>
    </location>
</feature>
<comment type="similarity">
    <text evidence="2">Belongs to the RED family.</text>
</comment>
<feature type="region of interest" description="Disordered" evidence="5">
    <location>
        <begin position="496"/>
        <end position="519"/>
    </location>
</feature>
<evidence type="ECO:0000313" key="8">
    <source>
        <dbReference type="EMBL" id="CAG7720205.1"/>
    </source>
</evidence>
<evidence type="ECO:0000313" key="9">
    <source>
        <dbReference type="Proteomes" id="UP000708208"/>
    </source>
</evidence>
<evidence type="ECO:0000259" key="6">
    <source>
        <dbReference type="Pfam" id="PF07807"/>
    </source>
</evidence>
<keyword evidence="9" id="KW-1185">Reference proteome</keyword>
<evidence type="ECO:0008006" key="10">
    <source>
        <dbReference type="Google" id="ProtNLM"/>
    </source>
</evidence>
<dbReference type="InterPro" id="IPR012916">
    <property type="entry name" value="RED_N"/>
</dbReference>
<proteinExistence type="inferred from homology"/>
<name>A0A8J2JH92_9HEXA</name>
<accession>A0A8J2JH92</accession>
<dbReference type="InterPro" id="IPR039896">
    <property type="entry name" value="Red-like"/>
</dbReference>
<evidence type="ECO:0000259" key="7">
    <source>
        <dbReference type="Pfam" id="PF07808"/>
    </source>
</evidence>
<feature type="compositionally biased region" description="Basic and acidic residues" evidence="5">
    <location>
        <begin position="343"/>
        <end position="364"/>
    </location>
</feature>
<feature type="region of interest" description="Disordered" evidence="5">
    <location>
        <begin position="289"/>
        <end position="365"/>
    </location>
</feature>
<reference evidence="8" key="1">
    <citation type="submission" date="2021-06" db="EMBL/GenBank/DDBJ databases">
        <authorList>
            <person name="Hodson N. C."/>
            <person name="Mongue J. A."/>
            <person name="Jaron S. K."/>
        </authorList>
    </citation>
    <scope>NUCLEOTIDE SEQUENCE</scope>
</reference>
<keyword evidence="3" id="KW-0677">Repeat</keyword>
<dbReference type="AlphaFoldDB" id="A0A8J2JH92"/>
<evidence type="ECO:0000256" key="5">
    <source>
        <dbReference type="SAM" id="MobiDB-lite"/>
    </source>
</evidence>
<dbReference type="Pfam" id="PF07808">
    <property type="entry name" value="RED_N"/>
    <property type="match status" value="1"/>
</dbReference>
<evidence type="ECO:0000256" key="2">
    <source>
        <dbReference type="ARBA" id="ARBA00006660"/>
    </source>
</evidence>
<dbReference type="Proteomes" id="UP000708208">
    <property type="component" value="Unassembled WGS sequence"/>
</dbReference>
<feature type="region of interest" description="Disordered" evidence="5">
    <location>
        <begin position="1"/>
        <end position="66"/>
    </location>
</feature>
<organism evidence="8 9">
    <name type="scientific">Allacma fusca</name>
    <dbReference type="NCBI Taxonomy" id="39272"/>
    <lineage>
        <taxon>Eukaryota</taxon>
        <taxon>Metazoa</taxon>
        <taxon>Ecdysozoa</taxon>
        <taxon>Arthropoda</taxon>
        <taxon>Hexapoda</taxon>
        <taxon>Collembola</taxon>
        <taxon>Symphypleona</taxon>
        <taxon>Sminthuridae</taxon>
        <taxon>Allacma</taxon>
    </lineage>
</organism>
<protein>
    <recommendedName>
        <fullName evidence="10">Protein Red</fullName>
    </recommendedName>
</protein>
<feature type="domain" description="RED-like N-terminal" evidence="7">
    <location>
        <begin position="63"/>
        <end position="299"/>
    </location>
</feature>
<dbReference type="GO" id="GO:0005634">
    <property type="term" value="C:nucleus"/>
    <property type="evidence" value="ECO:0007669"/>
    <property type="project" value="UniProtKB-SubCell"/>
</dbReference>
<sequence length="547" mass="62641">MSYEADKKLTNDDFRKLFMTPRHPGDSARDAFVVPATPSASTPSSKDKDRKPKDKEKDEKRRKKKHFYAKIKKEEDDQMAELARKYRDRAKERREGEDPVQRDELISAQGAYRAVAPDFRGNVDAAERRKQLIQESKFLGGDMEHTHLVKGLDYALLQKVRSELDAIGEEGLPEIPEEKEAKEKEVKKEVPAVAEENVEDNETGGFHSKLGRSIHRVLFKTVLPDRNELFAPGRMAYVMDLEDEYAESDIPTTLIRSKADVPNAEGQATLTTNDIVINKLAQILSYLRQGSKSSKKHKKSRDTRLAKPEEKDQEHKREEEGIYGDIGDYVPSVAKSKSHHRDKKNENKDGLSRTKRQYFEKPKEDEEVVISKNLLVEGVQKKRDREAWQDGDPSKHQPDQTFGSILKQNDKSMSRAQKLMSKINSQPEGYAECYPGFDEMHDAIEDSDEETDYSKMDPGKKKGAVGRWDFDTQEEYSEYMSNKEALPKAAFQFGVKMNDGRKTRKGNKSEKNEKAQLERQWQQIQAIMHKRKGGKVDGESDAKAPKM</sequence>
<evidence type="ECO:0000256" key="4">
    <source>
        <dbReference type="ARBA" id="ARBA00023242"/>
    </source>
</evidence>
<feature type="region of interest" description="Disordered" evidence="5">
    <location>
        <begin position="528"/>
        <end position="547"/>
    </location>
</feature>
<feature type="region of interest" description="Disordered" evidence="5">
    <location>
        <begin position="86"/>
        <end position="105"/>
    </location>
</feature>
<evidence type="ECO:0000256" key="3">
    <source>
        <dbReference type="ARBA" id="ARBA00022737"/>
    </source>
</evidence>
<feature type="compositionally biased region" description="Basic and acidic residues" evidence="5">
    <location>
        <begin position="534"/>
        <end position="547"/>
    </location>
</feature>
<feature type="compositionally biased region" description="Basic and acidic residues" evidence="5">
    <location>
        <begin position="45"/>
        <end position="59"/>
    </location>
</feature>
<dbReference type="InterPro" id="IPR012492">
    <property type="entry name" value="RED_C"/>
</dbReference>
<feature type="compositionally biased region" description="Basic and acidic residues" evidence="5">
    <location>
        <begin position="1"/>
        <end position="16"/>
    </location>
</feature>
<feature type="compositionally biased region" description="Basic and acidic residues" evidence="5">
    <location>
        <begin position="302"/>
        <end position="320"/>
    </location>
</feature>
<feature type="compositionally biased region" description="Basic and acidic residues" evidence="5">
    <location>
        <begin position="380"/>
        <end position="398"/>
    </location>
</feature>
<comment type="subcellular location">
    <subcellularLocation>
        <location evidence="1">Nucleus</location>
    </subcellularLocation>
</comment>
<keyword evidence="4" id="KW-0539">Nucleus</keyword>
<dbReference type="OrthoDB" id="3366823at2759"/>
<gene>
    <name evidence="8" type="ORF">AFUS01_LOCUS9491</name>
</gene>
<dbReference type="PANTHER" id="PTHR12765">
    <property type="entry name" value="RED PROTEIN IK FACTOR CYTOKINE IK"/>
    <property type="match status" value="1"/>
</dbReference>
<comment type="caution">
    <text evidence="8">The sequence shown here is derived from an EMBL/GenBank/DDBJ whole genome shotgun (WGS) entry which is preliminary data.</text>
</comment>
<evidence type="ECO:0000256" key="1">
    <source>
        <dbReference type="ARBA" id="ARBA00004123"/>
    </source>
</evidence>
<feature type="compositionally biased region" description="Basic and acidic residues" evidence="5">
    <location>
        <begin position="507"/>
        <end position="517"/>
    </location>
</feature>
<feature type="domain" description="Protein RED C-terminal" evidence="6">
    <location>
        <begin position="430"/>
        <end position="539"/>
    </location>
</feature>
<dbReference type="Pfam" id="PF07807">
    <property type="entry name" value="RED_C"/>
    <property type="match status" value="1"/>
</dbReference>